<dbReference type="Pfam" id="PF07501">
    <property type="entry name" value="G5"/>
    <property type="match status" value="1"/>
</dbReference>
<dbReference type="GO" id="GO:0019867">
    <property type="term" value="C:outer membrane"/>
    <property type="evidence" value="ECO:0007669"/>
    <property type="project" value="InterPro"/>
</dbReference>
<evidence type="ECO:0000313" key="5">
    <source>
        <dbReference type="Proteomes" id="UP000199334"/>
    </source>
</evidence>
<dbReference type="Pfam" id="PF06725">
    <property type="entry name" value="3D"/>
    <property type="match status" value="1"/>
</dbReference>
<keyword evidence="1" id="KW-0732">Signal</keyword>
<dbReference type="InterPro" id="IPR036908">
    <property type="entry name" value="RlpA-like_sf"/>
</dbReference>
<proteinExistence type="predicted"/>
<sequence>MNLARENHPSRKRFSLNKMVLIIVSSMVLLGMISYITYETVTADVLVIQDGKEKKNITTADNVSELMDELGIDVSKHDDLSVALDSEIKDGMIIEYTKAKKITVYIDGKQQDYYTTEKTVKEFLNDESIKLNEHDEMSVALNKEVTDELEFSIQKGFEVTITDGGEKRTAMVTNQTVGDLLEEQNITLNEHDRVNAELDASVKDHRNIDIVRVTKETVTEEVAIPFQTETQQDSSMLRGNSEVLQLGSDGQKVQTFEVTKENGEVVSRELIEEEIVEESQNRIVAKGTKVPVKLASAEEGGDWESFTSTKYTAFCPSGCTGSTATGVDVSDTIYYNGMRIVAVDPNVIPLYSIVEVKTPNNTFKAIALDTGGSIKGKKIDILVDSRQEASRWGYRTVQVRMIDKN</sequence>
<gene>
    <name evidence="4" type="ORF">SAMN05216498_0562</name>
</gene>
<dbReference type="InterPro" id="IPR007137">
    <property type="entry name" value="DUF348"/>
</dbReference>
<keyword evidence="2" id="KW-0472">Membrane</keyword>
<dbReference type="Proteomes" id="UP000199334">
    <property type="component" value="Unassembled WGS sequence"/>
</dbReference>
<accession>A0A1G9W0P2</accession>
<evidence type="ECO:0000259" key="3">
    <source>
        <dbReference type="PROSITE" id="PS51109"/>
    </source>
</evidence>
<dbReference type="OrthoDB" id="9798935at2"/>
<dbReference type="Pfam" id="PF03990">
    <property type="entry name" value="DUF348"/>
    <property type="match status" value="3"/>
</dbReference>
<dbReference type="Gene3D" id="2.20.230.10">
    <property type="entry name" value="Resuscitation-promoting factor rpfb"/>
    <property type="match status" value="1"/>
</dbReference>
<dbReference type="PROSITE" id="PS51109">
    <property type="entry name" value="G5"/>
    <property type="match status" value="1"/>
</dbReference>
<dbReference type="InterPro" id="IPR059180">
    <property type="entry name" value="3D_YorM"/>
</dbReference>
<dbReference type="SMART" id="SM01208">
    <property type="entry name" value="G5"/>
    <property type="match status" value="1"/>
</dbReference>
<dbReference type="EMBL" id="FNIG01000001">
    <property type="protein sequence ID" value="SDM78072.1"/>
    <property type="molecule type" value="Genomic_DNA"/>
</dbReference>
<dbReference type="SUPFAM" id="SSF50685">
    <property type="entry name" value="Barwin-like endoglucanases"/>
    <property type="match status" value="1"/>
</dbReference>
<dbReference type="STRING" id="237069.SAMN05216498_0562"/>
<dbReference type="GO" id="GO:0004553">
    <property type="term" value="F:hydrolase activity, hydrolyzing O-glycosyl compounds"/>
    <property type="evidence" value="ECO:0007669"/>
    <property type="project" value="InterPro"/>
</dbReference>
<dbReference type="GO" id="GO:0009254">
    <property type="term" value="P:peptidoglycan turnover"/>
    <property type="evidence" value="ECO:0007669"/>
    <property type="project" value="InterPro"/>
</dbReference>
<organism evidence="4 5">
    <name type="scientific">Tenuibacillus multivorans</name>
    <dbReference type="NCBI Taxonomy" id="237069"/>
    <lineage>
        <taxon>Bacteria</taxon>
        <taxon>Bacillati</taxon>
        <taxon>Bacillota</taxon>
        <taxon>Bacilli</taxon>
        <taxon>Bacillales</taxon>
        <taxon>Bacillaceae</taxon>
        <taxon>Tenuibacillus</taxon>
    </lineage>
</organism>
<name>A0A1G9W0P2_9BACI</name>
<feature type="domain" description="G5" evidence="3">
    <location>
        <begin position="210"/>
        <end position="290"/>
    </location>
</feature>
<reference evidence="4 5" key="1">
    <citation type="submission" date="2016-10" db="EMBL/GenBank/DDBJ databases">
        <authorList>
            <person name="de Groot N.N."/>
        </authorList>
    </citation>
    <scope>NUCLEOTIDE SEQUENCE [LARGE SCALE GENOMIC DNA]</scope>
    <source>
        <strain evidence="4 5">CGMCC 1.3442</strain>
    </source>
</reference>
<dbReference type="InterPro" id="IPR051933">
    <property type="entry name" value="Resuscitation_pf_RpfB"/>
</dbReference>
<dbReference type="AlphaFoldDB" id="A0A1G9W0P2"/>
<evidence type="ECO:0000256" key="1">
    <source>
        <dbReference type="ARBA" id="ARBA00022729"/>
    </source>
</evidence>
<evidence type="ECO:0000313" key="4">
    <source>
        <dbReference type="EMBL" id="SDM78072.1"/>
    </source>
</evidence>
<dbReference type="PANTHER" id="PTHR39160:SF4">
    <property type="entry name" value="RESUSCITATION-PROMOTING FACTOR RPFB"/>
    <property type="match status" value="1"/>
</dbReference>
<dbReference type="RefSeq" id="WP_093855090.1">
    <property type="nucleotide sequence ID" value="NZ_BJVZ01000022.1"/>
</dbReference>
<evidence type="ECO:0000256" key="2">
    <source>
        <dbReference type="SAM" id="Phobius"/>
    </source>
</evidence>
<keyword evidence="2" id="KW-0812">Transmembrane</keyword>
<dbReference type="InterPro" id="IPR010611">
    <property type="entry name" value="3D_dom"/>
</dbReference>
<keyword evidence="5" id="KW-1185">Reference proteome</keyword>
<keyword evidence="2" id="KW-1133">Transmembrane helix</keyword>
<feature type="transmembrane region" description="Helical" evidence="2">
    <location>
        <begin position="20"/>
        <end position="38"/>
    </location>
</feature>
<dbReference type="Gene3D" id="2.40.40.10">
    <property type="entry name" value="RlpA-like domain"/>
    <property type="match status" value="1"/>
</dbReference>
<dbReference type="CDD" id="cd14667">
    <property type="entry name" value="3D_containing_proteins"/>
    <property type="match status" value="1"/>
</dbReference>
<dbReference type="InterPro" id="IPR011098">
    <property type="entry name" value="G5_dom"/>
</dbReference>
<dbReference type="PANTHER" id="PTHR39160">
    <property type="entry name" value="CELL WALL-BINDING PROTEIN YOCH"/>
    <property type="match status" value="1"/>
</dbReference>
<protein>
    <submittedName>
        <fullName evidence="4">Uncharacterized conserved protein YabE, contains G5 and tandem DUF348 domains</fullName>
    </submittedName>
</protein>